<name>A0A9Q4C9W7_9CORY</name>
<evidence type="ECO:0000256" key="9">
    <source>
        <dbReference type="ARBA" id="ARBA00023157"/>
    </source>
</evidence>
<feature type="binding site" evidence="11">
    <location>
        <position position="73"/>
    </location>
    <ligand>
        <name>[4Fe-4S] cluster</name>
        <dbReference type="ChEBI" id="CHEBI:49883"/>
    </ligand>
</feature>
<comment type="PTM">
    <text evidence="11">Upon Fe-S cluster removal intramolecular disulfide bonds are formed.</text>
</comment>
<dbReference type="GO" id="GO:0005737">
    <property type="term" value="C:cytoplasm"/>
    <property type="evidence" value="ECO:0007669"/>
    <property type="project" value="UniProtKB-SubCell"/>
</dbReference>
<evidence type="ECO:0000256" key="10">
    <source>
        <dbReference type="ARBA" id="ARBA00023163"/>
    </source>
</evidence>
<evidence type="ECO:0000256" key="4">
    <source>
        <dbReference type="ARBA" id="ARBA00022723"/>
    </source>
</evidence>
<evidence type="ECO:0000256" key="5">
    <source>
        <dbReference type="ARBA" id="ARBA00023004"/>
    </source>
</evidence>
<feature type="binding site" evidence="11">
    <location>
        <position position="64"/>
    </location>
    <ligand>
        <name>[4Fe-4S] cluster</name>
        <dbReference type="ChEBI" id="CHEBI:49883"/>
    </ligand>
</feature>
<keyword evidence="4 11" id="KW-0479">Metal-binding</keyword>
<evidence type="ECO:0000256" key="7">
    <source>
        <dbReference type="ARBA" id="ARBA00023015"/>
    </source>
</evidence>
<proteinExistence type="inferred from homology"/>
<dbReference type="GO" id="GO:0003677">
    <property type="term" value="F:DNA binding"/>
    <property type="evidence" value="ECO:0007669"/>
    <property type="project" value="UniProtKB-UniRule"/>
</dbReference>
<organism evidence="15 16">
    <name type="scientific">Corynebacterium pygosceleis</name>
    <dbReference type="NCBI Taxonomy" id="2800406"/>
    <lineage>
        <taxon>Bacteria</taxon>
        <taxon>Bacillati</taxon>
        <taxon>Actinomycetota</taxon>
        <taxon>Actinomycetes</taxon>
        <taxon>Mycobacteriales</taxon>
        <taxon>Corynebacteriaceae</taxon>
        <taxon>Corynebacterium</taxon>
    </lineage>
</organism>
<evidence type="ECO:0000256" key="11">
    <source>
        <dbReference type="HAMAP-Rule" id="MF_01479"/>
    </source>
</evidence>
<dbReference type="HAMAP" id="MF_01479">
    <property type="entry name" value="WhiB"/>
    <property type="match status" value="1"/>
</dbReference>
<keyword evidence="3 11" id="KW-0004">4Fe-4S</keyword>
<dbReference type="Pfam" id="PF02467">
    <property type="entry name" value="Whib"/>
    <property type="match status" value="1"/>
</dbReference>
<dbReference type="AlphaFoldDB" id="A0A9Q4C9W7"/>
<comment type="similarity">
    <text evidence="2 11">Belongs to the WhiB family.</text>
</comment>
<dbReference type="GO" id="GO:0045454">
    <property type="term" value="P:cell redox homeostasis"/>
    <property type="evidence" value="ECO:0007669"/>
    <property type="project" value="TreeGrafter"/>
</dbReference>
<evidence type="ECO:0000256" key="6">
    <source>
        <dbReference type="ARBA" id="ARBA00023014"/>
    </source>
</evidence>
<dbReference type="RefSeq" id="WP_248167676.1">
    <property type="nucleotide sequence ID" value="NZ_JALNJA010000002.1"/>
</dbReference>
<evidence type="ECO:0000313" key="17">
    <source>
        <dbReference type="Proteomes" id="UP001081709"/>
    </source>
</evidence>
<dbReference type="EMBL" id="JAPMKV010000004">
    <property type="protein sequence ID" value="MCX7445267.1"/>
    <property type="molecule type" value="Genomic_DNA"/>
</dbReference>
<keyword evidence="17" id="KW-1185">Reference proteome</keyword>
<evidence type="ECO:0000259" key="13">
    <source>
        <dbReference type="PROSITE" id="PS51674"/>
    </source>
</evidence>
<dbReference type="GO" id="GO:0035731">
    <property type="term" value="F:dinitrosyl-iron complex binding"/>
    <property type="evidence" value="ECO:0007669"/>
    <property type="project" value="UniProtKB-UniRule"/>
</dbReference>
<dbReference type="GO" id="GO:0045892">
    <property type="term" value="P:negative regulation of DNA-templated transcription"/>
    <property type="evidence" value="ECO:0007669"/>
    <property type="project" value="TreeGrafter"/>
</dbReference>
<evidence type="ECO:0000256" key="8">
    <source>
        <dbReference type="ARBA" id="ARBA00023125"/>
    </source>
</evidence>
<comment type="function">
    <text evidence="11">Acts as a transcriptional regulator. Probably redox-responsive. The apo- but not holo-form probably binds DNA.</text>
</comment>
<dbReference type="PANTHER" id="PTHR38839">
    <property type="entry name" value="TRANSCRIPTIONAL REGULATOR WHID-RELATED"/>
    <property type="match status" value="1"/>
</dbReference>
<comment type="caution">
    <text evidence="15">The sequence shown here is derived from an EMBL/GenBank/DDBJ whole genome shotgun (WGS) entry which is preliminary data.</text>
</comment>
<dbReference type="InterPro" id="IPR003482">
    <property type="entry name" value="Whib"/>
</dbReference>
<keyword evidence="6 11" id="KW-0411">Iron-sulfur</keyword>
<gene>
    <name evidence="11" type="primary">whiB</name>
    <name evidence="14" type="ORF">OS125_08440</name>
    <name evidence="15" type="ORF">OS129_05360</name>
</gene>
<keyword evidence="7 11" id="KW-0805">Transcription regulation</keyword>
<keyword evidence="11" id="KW-0963">Cytoplasm</keyword>
<feature type="domain" description="4Fe-4S Wbl-type" evidence="13">
    <location>
        <begin position="41"/>
        <end position="97"/>
    </location>
</feature>
<evidence type="ECO:0000313" key="14">
    <source>
        <dbReference type="EMBL" id="MCX7445267.1"/>
    </source>
</evidence>
<dbReference type="Proteomes" id="UP001071478">
    <property type="component" value="Unassembled WGS sequence"/>
</dbReference>
<dbReference type="EMBL" id="JAPMKU010000002">
    <property type="protein sequence ID" value="MCX7468308.1"/>
    <property type="molecule type" value="Genomic_DNA"/>
</dbReference>
<dbReference type="GO" id="GO:0051539">
    <property type="term" value="F:4 iron, 4 sulfur cluster binding"/>
    <property type="evidence" value="ECO:0007669"/>
    <property type="project" value="UniProtKB-UniRule"/>
</dbReference>
<keyword evidence="9 11" id="KW-1015">Disulfide bond</keyword>
<evidence type="ECO:0000256" key="2">
    <source>
        <dbReference type="ARBA" id="ARBA00006597"/>
    </source>
</evidence>
<evidence type="ECO:0000256" key="1">
    <source>
        <dbReference type="ARBA" id="ARBA00004496"/>
    </source>
</evidence>
<feature type="binding site" evidence="11">
    <location>
        <position position="42"/>
    </location>
    <ligand>
        <name>[4Fe-4S] cluster</name>
        <dbReference type="ChEBI" id="CHEBI:49883"/>
    </ligand>
</feature>
<feature type="compositionally biased region" description="Polar residues" evidence="12">
    <location>
        <begin position="1"/>
        <end position="10"/>
    </location>
</feature>
<protein>
    <recommendedName>
        <fullName evidence="11">Transcriptional regulator WhiB</fullName>
    </recommendedName>
</protein>
<evidence type="ECO:0000313" key="15">
    <source>
        <dbReference type="EMBL" id="MCX7468308.1"/>
    </source>
</evidence>
<comment type="PTM">
    <text evidence="11">The Fe-S cluster can be nitrosylated by nitric oxide (NO).</text>
</comment>
<feature type="binding site" evidence="11">
    <location>
        <position position="67"/>
    </location>
    <ligand>
        <name>[4Fe-4S] cluster</name>
        <dbReference type="ChEBI" id="CHEBI:49883"/>
    </ligand>
</feature>
<keyword evidence="5 11" id="KW-0408">Iron</keyword>
<evidence type="ECO:0000313" key="16">
    <source>
        <dbReference type="Proteomes" id="UP001071478"/>
    </source>
</evidence>
<dbReference type="GO" id="GO:0047134">
    <property type="term" value="F:protein-disulfide reductase [NAD(P)H] activity"/>
    <property type="evidence" value="ECO:0007669"/>
    <property type="project" value="TreeGrafter"/>
</dbReference>
<dbReference type="PROSITE" id="PS51674">
    <property type="entry name" value="4FE4S_WBL"/>
    <property type="match status" value="1"/>
</dbReference>
<evidence type="ECO:0000256" key="12">
    <source>
        <dbReference type="SAM" id="MobiDB-lite"/>
    </source>
</evidence>
<comment type="subcellular location">
    <subcellularLocation>
        <location evidence="1 11">Cytoplasm</location>
    </subcellularLocation>
</comment>
<keyword evidence="8 11" id="KW-0238">DNA-binding</keyword>
<dbReference type="Proteomes" id="UP001081709">
    <property type="component" value="Unassembled WGS sequence"/>
</dbReference>
<reference evidence="15" key="1">
    <citation type="submission" date="2022-11" db="EMBL/GenBank/DDBJ databases">
        <title>Corynebacterium sp. isolated from Penguins.</title>
        <authorList>
            <person name="Sedlar K."/>
            <person name="Svec P."/>
        </authorList>
    </citation>
    <scope>NUCLEOTIDE SEQUENCE</scope>
    <source>
        <strain evidence="14">P7003</strain>
        <strain evidence="15">P7374</strain>
    </source>
</reference>
<comment type="cofactor">
    <cofactor evidence="11">
        <name>[4Fe-4S] cluster</name>
        <dbReference type="ChEBI" id="CHEBI:49883"/>
    </cofactor>
    <text evidence="11">Binds 1 [4Fe-4S] cluster per subunit. Following nitrosylation of the [4Fe-4S] cluster binds 1 [4Fe-8(NO)] cluster per subunit.</text>
</comment>
<dbReference type="InterPro" id="IPR034768">
    <property type="entry name" value="4FE4S_WBL"/>
</dbReference>
<dbReference type="PANTHER" id="PTHR38839:SF7">
    <property type="entry name" value="TRANSCRIPTIONAL REGULATOR WHIB4"/>
    <property type="match status" value="1"/>
</dbReference>
<feature type="compositionally biased region" description="Low complexity" evidence="12">
    <location>
        <begin position="16"/>
        <end position="29"/>
    </location>
</feature>
<evidence type="ECO:0000256" key="3">
    <source>
        <dbReference type="ARBA" id="ARBA00022485"/>
    </source>
</evidence>
<feature type="region of interest" description="Disordered" evidence="12">
    <location>
        <begin position="1"/>
        <end position="35"/>
    </location>
</feature>
<keyword evidence="10 11" id="KW-0804">Transcription</keyword>
<dbReference type="GO" id="GO:0046872">
    <property type="term" value="F:metal ion binding"/>
    <property type="evidence" value="ECO:0007669"/>
    <property type="project" value="UniProtKB-KW"/>
</dbReference>
<sequence>MTTSLIQDPRTNPYFARSSRASSASATATPPGRGEWVTRAKCREGDPDALFVRGAAQRKAAAICRRCPVLTECRADALDNRVEFGVWGGLTERQRRALLRKNPHIRNWAEYLAAGGELVGI</sequence>
<accession>A0A9Q4C9W7</accession>